<evidence type="ECO:0000313" key="3">
    <source>
        <dbReference type="Proteomes" id="UP000002518"/>
    </source>
</evidence>
<dbReference type="STRING" id="272557.APE_2380.1"/>
<accession>Q9Y9A5</accession>
<dbReference type="KEGG" id="ape:APE_2380.1"/>
<evidence type="ECO:0000256" key="1">
    <source>
        <dbReference type="SAM" id="Phobius"/>
    </source>
</evidence>
<dbReference type="Proteomes" id="UP000002518">
    <property type="component" value="Chromosome"/>
</dbReference>
<dbReference type="EMBL" id="BA000002">
    <property type="protein sequence ID" value="BAA81395.2"/>
    <property type="molecule type" value="Genomic_DNA"/>
</dbReference>
<dbReference type="eggNOG" id="arCOG04315">
    <property type="taxonomic scope" value="Archaea"/>
</dbReference>
<organism evidence="2 3">
    <name type="scientific">Aeropyrum pernix (strain ATCC 700893 / DSM 11879 / JCM 9820 / NBRC 100138 / K1)</name>
    <dbReference type="NCBI Taxonomy" id="272557"/>
    <lineage>
        <taxon>Archaea</taxon>
        <taxon>Thermoproteota</taxon>
        <taxon>Thermoprotei</taxon>
        <taxon>Desulfurococcales</taxon>
        <taxon>Desulfurococcaceae</taxon>
        <taxon>Aeropyrum</taxon>
    </lineage>
</organism>
<keyword evidence="1" id="KW-0812">Transmembrane</keyword>
<sequence>MGCDRRILVRAGHELGVPIGKTIIAYGFGDSWTNLLQPFWAIPLLDITRTRARDVFGYTIALMILIAPVAAVTLTLIPY</sequence>
<name>Q9Y9A5_AERPE</name>
<evidence type="ECO:0000313" key="2">
    <source>
        <dbReference type="EMBL" id="BAA81395.2"/>
    </source>
</evidence>
<evidence type="ECO:0008006" key="4">
    <source>
        <dbReference type="Google" id="ProtNLM"/>
    </source>
</evidence>
<protein>
    <recommendedName>
        <fullName evidence="4">MFS transporter</fullName>
    </recommendedName>
</protein>
<dbReference type="PIR" id="C72467">
    <property type="entry name" value="C72467"/>
</dbReference>
<dbReference type="GO" id="GO:0005886">
    <property type="term" value="C:plasma membrane"/>
    <property type="evidence" value="ECO:0007669"/>
    <property type="project" value="TreeGrafter"/>
</dbReference>
<keyword evidence="3" id="KW-1185">Reference proteome</keyword>
<dbReference type="PANTHER" id="PTHR41983">
    <property type="entry name" value="SHORT-CHAIN FATTY ACID TRANSPORTER-RELATED"/>
    <property type="match status" value="1"/>
</dbReference>
<gene>
    <name evidence="2" type="ordered locus">APE_2380.1</name>
</gene>
<reference evidence="2 3" key="1">
    <citation type="journal article" date="1999" name="DNA Res.">
        <title>Complete genome sequence of an aerobic hyper-thermophilic crenarchaeon, Aeropyrum pernix K1.</title>
        <authorList>
            <person name="Kawarabayasi Y."/>
            <person name="Hino Y."/>
            <person name="Horikawa H."/>
            <person name="Yamazaki S."/>
            <person name="Haikawa Y."/>
            <person name="Jin-no K."/>
            <person name="Takahashi M."/>
            <person name="Sekine M."/>
            <person name="Baba S."/>
            <person name="Ankai A."/>
            <person name="Kosugi H."/>
            <person name="Hosoyama A."/>
            <person name="Fukui S."/>
            <person name="Nagai Y."/>
            <person name="Nishijima K."/>
            <person name="Nakazawa H."/>
            <person name="Takamiya M."/>
            <person name="Masuda S."/>
            <person name="Funahashi T."/>
            <person name="Tanaka T."/>
            <person name="Kudoh Y."/>
            <person name="Yamazaki J."/>
            <person name="Kushida N."/>
            <person name="Oguchi A."/>
            <person name="Aoki K."/>
            <person name="Kubota K."/>
            <person name="Nakamura Y."/>
            <person name="Nomura N."/>
            <person name="Sako Y."/>
            <person name="Kikuchi H."/>
        </authorList>
    </citation>
    <scope>NUCLEOTIDE SEQUENCE [LARGE SCALE GENOMIC DNA]</scope>
    <source>
        <strain evidence="3">ATCC 700893 / DSM 11879 / JCM 9820 / NBRC 100138 / K1</strain>
    </source>
</reference>
<keyword evidence="1" id="KW-0472">Membrane</keyword>
<dbReference type="Pfam" id="PF02667">
    <property type="entry name" value="SCFA_trans"/>
    <property type="match status" value="1"/>
</dbReference>
<proteinExistence type="predicted"/>
<dbReference type="PATRIC" id="fig|272557.25.peg.1589"/>
<keyword evidence="1" id="KW-1133">Transmembrane helix</keyword>
<dbReference type="InterPro" id="IPR006160">
    <property type="entry name" value="SCFA_transpt_AtoE"/>
</dbReference>
<dbReference type="AlphaFoldDB" id="Q9Y9A5"/>
<dbReference type="PANTHER" id="PTHR41983:SF2">
    <property type="entry name" value="SHORT-CHAIN FATTY ACID TRANSPORTER-RELATED"/>
    <property type="match status" value="1"/>
</dbReference>
<dbReference type="EnsemblBacteria" id="BAA81395">
    <property type="protein sequence ID" value="BAA81395"/>
    <property type="gene ID" value="APE_2380.1"/>
</dbReference>
<feature type="transmembrane region" description="Helical" evidence="1">
    <location>
        <begin position="55"/>
        <end position="77"/>
    </location>
</feature>